<evidence type="ECO:0000313" key="3">
    <source>
        <dbReference type="Proteomes" id="UP000011668"/>
    </source>
</evidence>
<feature type="compositionally biased region" description="Basic and acidic residues" evidence="1">
    <location>
        <begin position="54"/>
        <end position="79"/>
    </location>
</feature>
<feature type="region of interest" description="Disordered" evidence="1">
    <location>
        <begin position="103"/>
        <end position="126"/>
    </location>
</feature>
<comment type="caution">
    <text evidence="2">The sequence shown here is derived from an EMBL/GenBank/DDBJ whole genome shotgun (WGS) entry which is preliminary data.</text>
</comment>
<reference evidence="2 3" key="1">
    <citation type="journal article" date="2013" name="Nat. Commun.">
        <title>The evolution and pathogenic mechanisms of the rice sheath blight pathogen.</title>
        <authorList>
            <person name="Zheng A."/>
            <person name="Lin R."/>
            <person name="Xu L."/>
            <person name="Qin P."/>
            <person name="Tang C."/>
            <person name="Ai P."/>
            <person name="Zhang D."/>
            <person name="Liu Y."/>
            <person name="Sun Z."/>
            <person name="Feng H."/>
            <person name="Wang Y."/>
            <person name="Chen Y."/>
            <person name="Liang X."/>
            <person name="Fu R."/>
            <person name="Li Q."/>
            <person name="Zhang J."/>
            <person name="Yu X."/>
            <person name="Xie Z."/>
            <person name="Ding L."/>
            <person name="Guan P."/>
            <person name="Tang J."/>
            <person name="Liang Y."/>
            <person name="Wang S."/>
            <person name="Deng Q."/>
            <person name="Li S."/>
            <person name="Zhu J."/>
            <person name="Wang L."/>
            <person name="Liu H."/>
            <person name="Li P."/>
        </authorList>
    </citation>
    <scope>NUCLEOTIDE SEQUENCE [LARGE SCALE GENOMIC DNA]</scope>
    <source>
        <strain evidence="3">AG-1 IA</strain>
    </source>
</reference>
<dbReference type="Proteomes" id="UP000011668">
    <property type="component" value="Unassembled WGS sequence"/>
</dbReference>
<name>L8WLJ8_THACA</name>
<feature type="compositionally biased region" description="Polar residues" evidence="1">
    <location>
        <begin position="103"/>
        <end position="122"/>
    </location>
</feature>
<evidence type="ECO:0000256" key="1">
    <source>
        <dbReference type="SAM" id="MobiDB-lite"/>
    </source>
</evidence>
<gene>
    <name evidence="2" type="ORF">AG1IA_08326</name>
</gene>
<keyword evidence="3" id="KW-1185">Reference proteome</keyword>
<sequence>MPVVARLLPRLMGKVDCLEFGFLGTNRIATQPRLITRCLHAKQGKPLTRPRQNTLRETRERERRNRDTSDKRGSKHGEAMKTWYRGHKAVAGGSLHFPIPDLSMNSDTASSPGSVPKISSQERSGETRGCRLYLIDHTSTAHSVARRAVYSLALPAHRPIHSPLSPVLRIVISAGSFSSLLPSNPAPSHKAK</sequence>
<proteinExistence type="predicted"/>
<feature type="region of interest" description="Disordered" evidence="1">
    <location>
        <begin position="41"/>
        <end position="80"/>
    </location>
</feature>
<dbReference type="EMBL" id="AFRT01002518">
    <property type="protein sequence ID" value="ELU37642.1"/>
    <property type="molecule type" value="Genomic_DNA"/>
</dbReference>
<dbReference type="HOGENOM" id="CLU_1416055_0_0_1"/>
<evidence type="ECO:0000313" key="2">
    <source>
        <dbReference type="EMBL" id="ELU37642.1"/>
    </source>
</evidence>
<organism evidence="2 3">
    <name type="scientific">Thanatephorus cucumeris (strain AG1-IA)</name>
    <name type="common">Rice sheath blight fungus</name>
    <name type="synonym">Rhizoctonia solani</name>
    <dbReference type="NCBI Taxonomy" id="983506"/>
    <lineage>
        <taxon>Eukaryota</taxon>
        <taxon>Fungi</taxon>
        <taxon>Dikarya</taxon>
        <taxon>Basidiomycota</taxon>
        <taxon>Agaricomycotina</taxon>
        <taxon>Agaricomycetes</taxon>
        <taxon>Cantharellales</taxon>
        <taxon>Ceratobasidiaceae</taxon>
        <taxon>Rhizoctonia</taxon>
        <taxon>Rhizoctonia solani AG-1</taxon>
    </lineage>
</organism>
<protein>
    <submittedName>
        <fullName evidence="2">Uncharacterized protein</fullName>
    </submittedName>
</protein>
<dbReference type="AlphaFoldDB" id="L8WLJ8"/>
<accession>L8WLJ8</accession>